<feature type="region of interest" description="Disordered" evidence="1">
    <location>
        <begin position="240"/>
        <end position="266"/>
    </location>
</feature>
<gene>
    <name evidence="2" type="ORF">AC631_01415</name>
</gene>
<reference evidence="2 3" key="1">
    <citation type="submission" date="2015-11" db="EMBL/GenBank/DDBJ databases">
        <title>The genome of Debaryomyces fabryi.</title>
        <authorList>
            <person name="Tafer H."/>
            <person name="Lopandic K."/>
        </authorList>
    </citation>
    <scope>NUCLEOTIDE SEQUENCE [LARGE SCALE GENOMIC DNA]</scope>
    <source>
        <strain evidence="2 3">CBS 789</strain>
    </source>
</reference>
<accession>A0A0V1Q2Z2</accession>
<dbReference type="EMBL" id="LMYN01000019">
    <property type="protein sequence ID" value="KSA02818.1"/>
    <property type="molecule type" value="Genomic_DNA"/>
</dbReference>
<dbReference type="Proteomes" id="UP000054251">
    <property type="component" value="Unassembled WGS sequence"/>
</dbReference>
<evidence type="ECO:0000313" key="3">
    <source>
        <dbReference type="Proteomes" id="UP000054251"/>
    </source>
</evidence>
<dbReference type="GeneID" id="26838424"/>
<protein>
    <submittedName>
        <fullName evidence="2">Uncharacterized protein</fullName>
    </submittedName>
</protein>
<feature type="compositionally biased region" description="Polar residues" evidence="1">
    <location>
        <begin position="241"/>
        <end position="266"/>
    </location>
</feature>
<evidence type="ECO:0000256" key="1">
    <source>
        <dbReference type="SAM" id="MobiDB-lite"/>
    </source>
</evidence>
<dbReference type="RefSeq" id="XP_015468920.1">
    <property type="nucleotide sequence ID" value="XM_015610245.1"/>
</dbReference>
<proteinExistence type="predicted"/>
<comment type="caution">
    <text evidence="2">The sequence shown here is derived from an EMBL/GenBank/DDBJ whole genome shotgun (WGS) entry which is preliminary data.</text>
</comment>
<keyword evidence="3" id="KW-1185">Reference proteome</keyword>
<dbReference type="OrthoDB" id="10388283at2759"/>
<sequence length="289" mass="32723">MVRIVYKIDELLDLRHYGVVDLKQLLPKIIPGTSANKFGKAHPHTNKSFPKFKNNIGNNSYSKAYLPHFMKENKYPPNISYDSRIPGIQLSAQTLNDNSTSLSSMFYHNNCYDAKIQYPLFNLLMFPPGSRIIRIEPGNSLPKGAIPIPFRFEDEFSKPSDSRRQGFDNQSNLCMGELQKSAIDKAKHKKYRKNSNIQNPIKSMDFQSSKNRTFKPVSNPYSVTGFFPEREIKEDAIMPENTDTSKPKTFSHALPNNSQTSINDTDSSVTIGSSSCDSFNIQIQISATH</sequence>
<evidence type="ECO:0000313" key="2">
    <source>
        <dbReference type="EMBL" id="KSA02818.1"/>
    </source>
</evidence>
<dbReference type="AlphaFoldDB" id="A0A0V1Q2Z2"/>
<name>A0A0V1Q2Z2_9ASCO</name>
<organism evidence="2 3">
    <name type="scientific">Debaryomyces fabryi</name>
    <dbReference type="NCBI Taxonomy" id="58627"/>
    <lineage>
        <taxon>Eukaryota</taxon>
        <taxon>Fungi</taxon>
        <taxon>Dikarya</taxon>
        <taxon>Ascomycota</taxon>
        <taxon>Saccharomycotina</taxon>
        <taxon>Pichiomycetes</taxon>
        <taxon>Debaryomycetaceae</taxon>
        <taxon>Debaryomyces</taxon>
    </lineage>
</organism>